<comment type="caution">
    <text evidence="1">The sequence shown here is derived from an EMBL/GenBank/DDBJ whole genome shotgun (WGS) entry which is preliminary data.</text>
</comment>
<evidence type="ECO:0000313" key="2">
    <source>
        <dbReference type="Proteomes" id="UP000292478"/>
    </source>
</evidence>
<gene>
    <name evidence="1" type="ORF">MCC10113_1080</name>
</gene>
<dbReference type="EMBL" id="SHTC01000015">
    <property type="protein sequence ID" value="TCF58271.1"/>
    <property type="molecule type" value="Genomic_DNA"/>
</dbReference>
<evidence type="ECO:0000313" key="1">
    <source>
        <dbReference type="EMBL" id="TCF58271.1"/>
    </source>
</evidence>
<organism evidence="1 2">
    <name type="scientific">Bifidobacterium longum subsp. longum</name>
    <dbReference type="NCBI Taxonomy" id="1679"/>
    <lineage>
        <taxon>Bacteria</taxon>
        <taxon>Bacillati</taxon>
        <taxon>Actinomycetota</taxon>
        <taxon>Actinomycetes</taxon>
        <taxon>Bifidobacteriales</taxon>
        <taxon>Bifidobacteriaceae</taxon>
        <taxon>Bifidobacterium</taxon>
    </lineage>
</organism>
<name>A0A4R0V8P7_BIFLL</name>
<dbReference type="AlphaFoldDB" id="A0A4R0V8P7"/>
<dbReference type="RefSeq" id="WP_131204019.1">
    <property type="nucleotide sequence ID" value="NZ_SHPU01000029.1"/>
</dbReference>
<protein>
    <submittedName>
        <fullName evidence="1">Uncharacterized protein</fullName>
    </submittedName>
</protein>
<dbReference type="Proteomes" id="UP000292478">
    <property type="component" value="Unassembled WGS sequence"/>
</dbReference>
<accession>A0A4R0V8P7</accession>
<reference evidence="1 2" key="1">
    <citation type="journal article" date="2018" name="Sci. Rep.">
        <title>Genomic diversity and distribution of Bifidobacterium longum subsp. longum across the human lifespan.</title>
        <authorList>
            <person name="Odamaki T."/>
            <person name="Bottacini F."/>
            <person name="Kato K."/>
            <person name="Mitsuyama E."/>
            <person name="Yoshida K."/>
            <person name="Horigome A."/>
            <person name="Xiao J.Z."/>
            <person name="van Sinderen D."/>
        </authorList>
    </citation>
    <scope>NUCLEOTIDE SEQUENCE [LARGE SCALE GENOMIC DNA]</scope>
    <source>
        <strain evidence="1 2">MCC10113</strain>
    </source>
</reference>
<proteinExistence type="predicted"/>
<sequence length="88" mass="9755">MSQPIHPGQLKTVNNKLAELGKTMVYQPDMFRSRPELHQGLIACCKAFASYMTVHMLTASIHLATMTPALAEQLHHARNKAKGLGEDQ</sequence>